<dbReference type="EMBL" id="MLCN01000013">
    <property type="protein sequence ID" value="ONG41256.1"/>
    <property type="molecule type" value="Genomic_DNA"/>
</dbReference>
<comment type="caution">
    <text evidence="2">The sequence shown here is derived from an EMBL/GenBank/DDBJ whole genome shotgun (WGS) entry which is preliminary data.</text>
</comment>
<keyword evidence="3" id="KW-1185">Reference proteome</keyword>
<evidence type="ECO:0000313" key="3">
    <source>
        <dbReference type="Proteomes" id="UP000192132"/>
    </source>
</evidence>
<organism evidence="2 3">
    <name type="scientific">Alkanindiges hydrocarboniclasticus</name>
    <dbReference type="NCBI Taxonomy" id="1907941"/>
    <lineage>
        <taxon>Bacteria</taxon>
        <taxon>Pseudomonadati</taxon>
        <taxon>Pseudomonadota</taxon>
        <taxon>Gammaproteobacteria</taxon>
        <taxon>Moraxellales</taxon>
        <taxon>Moraxellaceae</taxon>
        <taxon>Alkanindiges</taxon>
    </lineage>
</organism>
<dbReference type="Proteomes" id="UP000192132">
    <property type="component" value="Unassembled WGS sequence"/>
</dbReference>
<evidence type="ECO:0000313" key="2">
    <source>
        <dbReference type="EMBL" id="ONG41256.1"/>
    </source>
</evidence>
<evidence type="ECO:0000256" key="1">
    <source>
        <dbReference type="SAM" id="Phobius"/>
    </source>
</evidence>
<keyword evidence="1" id="KW-0812">Transmembrane</keyword>
<keyword evidence="1" id="KW-1133">Transmembrane helix</keyword>
<proteinExistence type="predicted"/>
<name>A0A1S8CVR3_9GAMM</name>
<feature type="transmembrane region" description="Helical" evidence="1">
    <location>
        <begin position="6"/>
        <end position="25"/>
    </location>
</feature>
<protein>
    <submittedName>
        <fullName evidence="2">Uncharacterized protein</fullName>
    </submittedName>
</protein>
<dbReference type="AlphaFoldDB" id="A0A1S8CVR3"/>
<keyword evidence="1" id="KW-0472">Membrane</keyword>
<dbReference type="STRING" id="1907941.BKE30_05610"/>
<accession>A0A1S8CVR3</accession>
<reference evidence="2 3" key="1">
    <citation type="submission" date="2016-10" db="EMBL/GenBank/DDBJ databases">
        <title>Draft Genome sequence of Alkanindiges sp. strain H1.</title>
        <authorList>
            <person name="Subhash Y."/>
            <person name="Lee S."/>
        </authorList>
    </citation>
    <scope>NUCLEOTIDE SEQUENCE [LARGE SCALE GENOMIC DNA]</scope>
    <source>
        <strain evidence="2 3">H1</strain>
    </source>
</reference>
<sequence>MNCNLTFFIIFIIVIVLLNLWSKFIPETASSISSPQSDTCTVSDEVLRDYFLKSSVVKTKSIDEIIRDIGPFQNMGDFDFGRAVYEWHGRTLHIQVWTNSNSVEEVILQEMT</sequence>
<gene>
    <name evidence="2" type="ORF">BKE30_05610</name>
</gene>